<evidence type="ECO:0000256" key="4">
    <source>
        <dbReference type="ARBA" id="ARBA00022781"/>
    </source>
</evidence>
<sequence>MALDAVVEDILATSKAKVAEMNAETEQEVARILNEARERAAEIKSEKEGEADSAVEALERRVISSAHLQVKRAELNVRKDLMEEARQKLIEAVSKLPEKENENLLKEIVKPYNLKEMKVKSGKKDQAFVSSLAPNYEGTVDTVGGVVIESEDGSMSYDHTYETLASEAFSKSMKDVSKILFG</sequence>
<evidence type="ECO:0000256" key="7">
    <source>
        <dbReference type="ARBA" id="ARBA00023310"/>
    </source>
</evidence>
<comment type="caution">
    <text evidence="11">The sequence shown here is derived from an EMBL/GenBank/DDBJ whole genome shotgun (WGS) entry which is preliminary data.</text>
</comment>
<dbReference type="GO" id="GO:0005524">
    <property type="term" value="F:ATP binding"/>
    <property type="evidence" value="ECO:0007669"/>
    <property type="project" value="UniProtKB-UniRule"/>
</dbReference>
<dbReference type="GO" id="GO:0033178">
    <property type="term" value="C:proton-transporting two-sector ATPase complex, catalytic domain"/>
    <property type="evidence" value="ECO:0007669"/>
    <property type="project" value="InterPro"/>
</dbReference>
<proteinExistence type="inferred from homology"/>
<accession>A0A124G3M5</accession>
<dbReference type="PATRIC" id="fig|301375.6.peg.1773"/>
<keyword evidence="4 8" id="KW-0375">Hydrogen ion transport</keyword>
<comment type="subunit">
    <text evidence="8">Has multiple subunits with at least A(3), B(3), C, D, E, F, H, I and proteolipid K(x).</text>
</comment>
<dbReference type="EMBL" id="LGHB01000002">
    <property type="protein sequence ID" value="KUK97390.1"/>
    <property type="molecule type" value="Genomic_DNA"/>
</dbReference>
<gene>
    <name evidence="8" type="primary">atpE</name>
    <name evidence="10" type="ORF">XD72_0537</name>
    <name evidence="11" type="ORF">XE07_0220</name>
</gene>
<evidence type="ECO:0000256" key="1">
    <source>
        <dbReference type="ARBA" id="ARBA00005901"/>
    </source>
</evidence>
<dbReference type="InterPro" id="IPR002842">
    <property type="entry name" value="ATPase_V1_Esu"/>
</dbReference>
<reference evidence="11" key="1">
    <citation type="journal article" date="2015" name="MBio">
        <title>Genome-resolved metagenomic analysis reveals roles for candidate phyla and other microbial community members in biogeochemical transformations in oil reservoirs.</title>
        <authorList>
            <person name="Hu P."/>
            <person name="Tom L."/>
            <person name="Singh A."/>
            <person name="Thomas B.C."/>
            <person name="Baker B.J."/>
            <person name="Piceno Y.M."/>
            <person name="Andersen G.L."/>
            <person name="Banfield J.F."/>
        </authorList>
    </citation>
    <scope>NUCLEOTIDE SEQUENCE [LARGE SCALE GENOMIC DNA]</scope>
    <source>
        <strain evidence="11">56_747</strain>
    </source>
</reference>
<dbReference type="Proteomes" id="UP000057043">
    <property type="component" value="Unassembled WGS sequence"/>
</dbReference>
<comment type="function">
    <text evidence="8">Component of the A-type ATP synthase that produces ATP from ADP in the presence of a proton gradient across the membrane.</text>
</comment>
<reference evidence="12 13" key="2">
    <citation type="journal article" date="2015" name="MBio">
        <title>Genome-Resolved Metagenomic Analysis Reveals Roles for Candidate Phyla and Other Microbial Community Members in Biogeochemical Transformations in Oil Reservoirs.</title>
        <authorList>
            <person name="Hu P."/>
            <person name="Tom L."/>
            <person name="Singh A."/>
            <person name="Thomas B.C."/>
            <person name="Baker B.J."/>
            <person name="Piceno Y.M."/>
            <person name="Andersen G.L."/>
            <person name="Banfield J.F."/>
        </authorList>
    </citation>
    <scope>NUCLEOTIDE SEQUENCE [LARGE SCALE GENOMIC DNA]</scope>
    <source>
        <strain evidence="10">57_489</strain>
    </source>
</reference>
<protein>
    <recommendedName>
        <fullName evidence="8">A-type ATP synthase subunit E</fullName>
    </recommendedName>
</protein>
<evidence type="ECO:0000256" key="8">
    <source>
        <dbReference type="HAMAP-Rule" id="MF_00311"/>
    </source>
</evidence>
<evidence type="ECO:0000313" key="10">
    <source>
        <dbReference type="EMBL" id="KUK45133.1"/>
    </source>
</evidence>
<dbReference type="GO" id="GO:0046933">
    <property type="term" value="F:proton-transporting ATP synthase activity, rotational mechanism"/>
    <property type="evidence" value="ECO:0007669"/>
    <property type="project" value="UniProtKB-UniRule"/>
</dbReference>
<keyword evidence="2 8" id="KW-0813">Transport</keyword>
<comment type="subcellular location">
    <subcellularLocation>
        <location evidence="8">Cell membrane</location>
        <topology evidence="8">Peripheral membrane protein</topology>
    </subcellularLocation>
</comment>
<name>A0A124G3M5_9EURY</name>
<comment type="similarity">
    <text evidence="1 8">Belongs to the V-ATPase E subunit family.</text>
</comment>
<dbReference type="GO" id="GO:0042777">
    <property type="term" value="P:proton motive force-driven plasma membrane ATP synthesis"/>
    <property type="evidence" value="ECO:0007669"/>
    <property type="project" value="UniProtKB-UniRule"/>
</dbReference>
<dbReference type="InterPro" id="IPR038495">
    <property type="entry name" value="ATPase_E_C"/>
</dbReference>
<feature type="coiled-coil region" evidence="9">
    <location>
        <begin position="15"/>
        <end position="102"/>
    </location>
</feature>
<dbReference type="Gene3D" id="3.30.2320.30">
    <property type="entry name" value="ATP synthase, E subunit, C-terminal"/>
    <property type="match status" value="1"/>
</dbReference>
<dbReference type="SUPFAM" id="SSF160527">
    <property type="entry name" value="V-type ATPase subunit E-like"/>
    <property type="match status" value="1"/>
</dbReference>
<evidence type="ECO:0000256" key="9">
    <source>
        <dbReference type="SAM" id="Coils"/>
    </source>
</evidence>
<dbReference type="GO" id="GO:0005886">
    <property type="term" value="C:plasma membrane"/>
    <property type="evidence" value="ECO:0007669"/>
    <property type="project" value="UniProtKB-SubCell"/>
</dbReference>
<dbReference type="AlphaFoldDB" id="A0A124G3M5"/>
<dbReference type="GO" id="GO:0046961">
    <property type="term" value="F:proton-transporting ATPase activity, rotational mechanism"/>
    <property type="evidence" value="ECO:0007669"/>
    <property type="project" value="InterPro"/>
</dbReference>
<keyword evidence="6 8" id="KW-0472">Membrane</keyword>
<evidence type="ECO:0000256" key="6">
    <source>
        <dbReference type="ARBA" id="ARBA00023136"/>
    </source>
</evidence>
<dbReference type="EMBL" id="LGFT01000008">
    <property type="protein sequence ID" value="KUK45133.1"/>
    <property type="molecule type" value="Genomic_DNA"/>
</dbReference>
<evidence type="ECO:0000313" key="11">
    <source>
        <dbReference type="EMBL" id="KUK97390.1"/>
    </source>
</evidence>
<dbReference type="Proteomes" id="UP000053961">
    <property type="component" value="Unassembled WGS sequence"/>
</dbReference>
<evidence type="ECO:0000256" key="3">
    <source>
        <dbReference type="ARBA" id="ARBA00022475"/>
    </source>
</evidence>
<evidence type="ECO:0000313" key="12">
    <source>
        <dbReference type="Proteomes" id="UP000053961"/>
    </source>
</evidence>
<dbReference type="Pfam" id="PF01991">
    <property type="entry name" value="vATP-synt_E"/>
    <property type="match status" value="1"/>
</dbReference>
<keyword evidence="5 8" id="KW-0406">Ion transport</keyword>
<keyword evidence="7 8" id="KW-0066">ATP synthesis</keyword>
<keyword evidence="9" id="KW-0175">Coiled coil</keyword>
<organism evidence="11 12">
    <name type="scientific">Methanothrix harundinacea</name>
    <dbReference type="NCBI Taxonomy" id="301375"/>
    <lineage>
        <taxon>Archaea</taxon>
        <taxon>Methanobacteriati</taxon>
        <taxon>Methanobacteriota</taxon>
        <taxon>Stenosarchaea group</taxon>
        <taxon>Methanomicrobia</taxon>
        <taxon>Methanotrichales</taxon>
        <taxon>Methanotrichaceae</taxon>
        <taxon>Methanothrix</taxon>
    </lineage>
</organism>
<evidence type="ECO:0000256" key="2">
    <source>
        <dbReference type="ARBA" id="ARBA00022448"/>
    </source>
</evidence>
<keyword evidence="3 8" id="KW-1003">Cell membrane</keyword>
<evidence type="ECO:0000256" key="5">
    <source>
        <dbReference type="ARBA" id="ARBA00023065"/>
    </source>
</evidence>
<evidence type="ECO:0000313" key="13">
    <source>
        <dbReference type="Proteomes" id="UP000057043"/>
    </source>
</evidence>
<dbReference type="HAMAP" id="MF_00311">
    <property type="entry name" value="ATP_synth_E_arch"/>
    <property type="match status" value="1"/>
</dbReference>